<protein>
    <submittedName>
        <fullName evidence="2">Uncharacterized protein</fullName>
    </submittedName>
</protein>
<evidence type="ECO:0000313" key="3">
    <source>
        <dbReference type="Proteomes" id="UP000765509"/>
    </source>
</evidence>
<sequence length="155" mass="18134">MGHYELEPGEKKWYGIPHYLHIKSFLGQEKTIELLGGWILFSCKDKVTKIENWLKNQSLFLSIDQKKDLEMTPDLEKEVPVPSNTFKPGPEDQLKGPQRKQRGPKNNQGQGKKKANWHMPHPQGFRMPQLEPSAMKMYSIWPEKLWNLQPRSRKG</sequence>
<organism evidence="2 3">
    <name type="scientific">Austropuccinia psidii MF-1</name>
    <dbReference type="NCBI Taxonomy" id="1389203"/>
    <lineage>
        <taxon>Eukaryota</taxon>
        <taxon>Fungi</taxon>
        <taxon>Dikarya</taxon>
        <taxon>Basidiomycota</taxon>
        <taxon>Pucciniomycotina</taxon>
        <taxon>Pucciniomycetes</taxon>
        <taxon>Pucciniales</taxon>
        <taxon>Sphaerophragmiaceae</taxon>
        <taxon>Austropuccinia</taxon>
    </lineage>
</organism>
<reference evidence="2" key="1">
    <citation type="submission" date="2021-03" db="EMBL/GenBank/DDBJ databases">
        <title>Draft genome sequence of rust myrtle Austropuccinia psidii MF-1, a brazilian biotype.</title>
        <authorList>
            <person name="Quecine M.C."/>
            <person name="Pachon D.M.R."/>
            <person name="Bonatelli M.L."/>
            <person name="Correr F.H."/>
            <person name="Franceschini L.M."/>
            <person name="Leite T.F."/>
            <person name="Margarido G.R.A."/>
            <person name="Almeida C.A."/>
            <person name="Ferrarezi J.A."/>
            <person name="Labate C.A."/>
        </authorList>
    </citation>
    <scope>NUCLEOTIDE SEQUENCE</scope>
    <source>
        <strain evidence="2">MF-1</strain>
    </source>
</reference>
<keyword evidence="3" id="KW-1185">Reference proteome</keyword>
<comment type="caution">
    <text evidence="2">The sequence shown here is derived from an EMBL/GenBank/DDBJ whole genome shotgun (WGS) entry which is preliminary data.</text>
</comment>
<accession>A0A9Q3HST5</accession>
<dbReference type="Proteomes" id="UP000765509">
    <property type="component" value="Unassembled WGS sequence"/>
</dbReference>
<dbReference type="EMBL" id="AVOT02023046">
    <property type="protein sequence ID" value="MBW0512890.1"/>
    <property type="molecule type" value="Genomic_DNA"/>
</dbReference>
<feature type="region of interest" description="Disordered" evidence="1">
    <location>
        <begin position="71"/>
        <end position="131"/>
    </location>
</feature>
<evidence type="ECO:0000256" key="1">
    <source>
        <dbReference type="SAM" id="MobiDB-lite"/>
    </source>
</evidence>
<name>A0A9Q3HST5_9BASI</name>
<evidence type="ECO:0000313" key="2">
    <source>
        <dbReference type="EMBL" id="MBW0512890.1"/>
    </source>
</evidence>
<proteinExistence type="predicted"/>
<dbReference type="AlphaFoldDB" id="A0A9Q3HST5"/>
<gene>
    <name evidence="2" type="ORF">O181_052605</name>
</gene>